<dbReference type="AlphaFoldDB" id="A0A2K8DPA6"/>
<dbReference type="SUPFAM" id="SSF52096">
    <property type="entry name" value="ClpP/crotonase"/>
    <property type="match status" value="1"/>
</dbReference>
<dbReference type="GO" id="GO:0006635">
    <property type="term" value="P:fatty acid beta-oxidation"/>
    <property type="evidence" value="ECO:0007669"/>
    <property type="project" value="UniProtKB-UniPathway"/>
</dbReference>
<keyword evidence="7" id="KW-0443">Lipid metabolism</keyword>
<evidence type="ECO:0000256" key="1">
    <source>
        <dbReference type="ARBA" id="ARBA00004275"/>
    </source>
</evidence>
<dbReference type="InterPro" id="IPR006176">
    <property type="entry name" value="3-OHacyl-CoA_DH_NAD-bd"/>
</dbReference>
<evidence type="ECO:0000256" key="2">
    <source>
        <dbReference type="ARBA" id="ARBA00005005"/>
    </source>
</evidence>
<keyword evidence="10" id="KW-0456">Lyase</keyword>
<dbReference type="FunFam" id="1.10.1040.50:FF:000006">
    <property type="entry name" value="Peroxisomal bifunctional enzyme"/>
    <property type="match status" value="1"/>
</dbReference>
<dbReference type="EMBL" id="KR704805">
    <property type="protein sequence ID" value="AND95715.1"/>
    <property type="molecule type" value="mRNA"/>
</dbReference>
<dbReference type="GO" id="GO:0016616">
    <property type="term" value="F:oxidoreductase activity, acting on the CH-OH group of donors, NAD or NADP as acceptor"/>
    <property type="evidence" value="ECO:0007669"/>
    <property type="project" value="InterPro"/>
</dbReference>
<dbReference type="SUPFAM" id="SSF51735">
    <property type="entry name" value="NAD(P)-binding Rossmann-fold domains"/>
    <property type="match status" value="1"/>
</dbReference>
<sequence>MSTSVYIRRDGVAVLTLRNPPVNSLSQAHCKSLVQNMKILQSNPTVKGIVITGEGKFFSGGAEIMEFEYHIRRGAKMDMASGIHVVMNTIDSTNKPVVAAINGMALGGGFEVALASHYRVAVPTAKVGLPEVNLGLLPGGQGTQRLPRLAGVQVALQTMLAGQPIPAPLAKRQKMIDEIVPADKLIDAAATIALTKPVRRTSEMTCTTADRVMVVGGAVEMGLNQIDRFRKHQIAPDAIGRCVQAAVESGGDFQKGCRVEQQEFDKLLYSKESGALRHLFFAERLANKVSGVRAKPLPIRKVGVVGAGLMGGGIAMCFVAKGIPVVLLDAKQEFLSKGMGLIRKNYETSVARKSIKPEVAVKRLGLIKPSLDYADFADCDIVIEAVFENLKLKQDIFKQLDKVAKPDALLCSNTSSLDIDAIASAVPRRAKNVVGTHFFSPANVMKLLENVRTKEASDTTIATVMAMGKLINKVAVLVGNCDGFVGNRMLGPYGAEVRQMVEEGGDLAKFDAVATDFGMAMGPLSMSDLVGQDLFWRARKMAGDMKLETAVAIGPHDLTDWLCEKGRFGQKAGKGIYVYGKGRGDKKLDKEVLDGVKEIQKRKGVITPREIDEKEMLERMLFPLVNEGFKILEEGMAQRPSDIDIVWIYGYGFPPVKGGPMHWADNYIGLNYLLERLRFYDNQAAERCARNKNYRKPKYFVPSRLLEDCVKSNMKLADYWMKKEREARRQSSSKL</sequence>
<dbReference type="PANTHER" id="PTHR23309">
    <property type="entry name" value="3-HYDROXYACYL-COA DEHYROGENASE"/>
    <property type="match status" value="1"/>
</dbReference>
<evidence type="ECO:0000259" key="14">
    <source>
        <dbReference type="Pfam" id="PF02737"/>
    </source>
</evidence>
<evidence type="ECO:0000256" key="9">
    <source>
        <dbReference type="ARBA" id="ARBA00023235"/>
    </source>
</evidence>
<evidence type="ECO:0000256" key="6">
    <source>
        <dbReference type="ARBA" id="ARBA00023027"/>
    </source>
</evidence>
<gene>
    <name evidence="15" type="primary">PBE</name>
</gene>
<reference evidence="15" key="1">
    <citation type="submission" date="2015-05" db="EMBL/GenBank/DDBJ databases">
        <authorList>
            <person name="Wang D.B."/>
            <person name="Wang M."/>
        </authorList>
    </citation>
    <scope>NUCLEOTIDE SEQUENCE</scope>
    <source>
        <strain evidence="15">PRA-181</strain>
    </source>
</reference>
<dbReference type="Pfam" id="PF02737">
    <property type="entry name" value="3HCDH_N"/>
    <property type="match status" value="1"/>
</dbReference>
<comment type="subcellular location">
    <subcellularLocation>
        <location evidence="1">Peroxisome</location>
    </subcellularLocation>
</comment>
<dbReference type="InterPro" id="IPR029045">
    <property type="entry name" value="ClpP/crotonase-like_dom_sf"/>
</dbReference>
<accession>A0A2K8DPA6</accession>
<comment type="similarity">
    <text evidence="12">Belongs to the enoyl-CoA hydratase/isomerase family.</text>
</comment>
<organism evidence="15">
    <name type="scientific">Perkinsus olseni</name>
    <name type="common">Perkinsus atlanticus</name>
    <dbReference type="NCBI Taxonomy" id="32597"/>
    <lineage>
        <taxon>Eukaryota</taxon>
        <taxon>Sar</taxon>
        <taxon>Alveolata</taxon>
        <taxon>Perkinsozoa</taxon>
        <taxon>Perkinsea</taxon>
        <taxon>Perkinsida</taxon>
        <taxon>Perkinsidae</taxon>
        <taxon>Perkinsus</taxon>
    </lineage>
</organism>
<dbReference type="Pfam" id="PF00725">
    <property type="entry name" value="3HCDH"/>
    <property type="match status" value="2"/>
</dbReference>
<dbReference type="Gene3D" id="1.10.1040.50">
    <property type="match status" value="1"/>
</dbReference>
<dbReference type="GO" id="GO:0005777">
    <property type="term" value="C:peroxisome"/>
    <property type="evidence" value="ECO:0007669"/>
    <property type="project" value="UniProtKB-SubCell"/>
</dbReference>
<dbReference type="Pfam" id="PF00378">
    <property type="entry name" value="ECH_1"/>
    <property type="match status" value="1"/>
</dbReference>
<keyword evidence="5" id="KW-0560">Oxidoreductase</keyword>
<evidence type="ECO:0000256" key="12">
    <source>
        <dbReference type="RuleBase" id="RU003707"/>
    </source>
</evidence>
<reference evidence="15" key="2">
    <citation type="journal article" date="2018" name="Genome Biol. Evol.">
        <title>Distribution and Evolution of Peroxisomes in Alveolates (Apicomplexa, Dinoflagellates, Ciliates).</title>
        <authorList>
            <person name="Ludewig-Klingner A.-K."/>
            <person name="Michael V."/>
            <person name="Jarek M."/>
            <person name="Brinkmann H."/>
            <person name="Petersen J."/>
        </authorList>
    </citation>
    <scope>NUCLEOTIDE SEQUENCE</scope>
    <source>
        <strain evidence="15">PRA-181</strain>
    </source>
</reference>
<evidence type="ECO:0000256" key="5">
    <source>
        <dbReference type="ARBA" id="ARBA00023002"/>
    </source>
</evidence>
<keyword evidence="6" id="KW-0520">NAD</keyword>
<evidence type="ECO:0000256" key="10">
    <source>
        <dbReference type="ARBA" id="ARBA00023239"/>
    </source>
</evidence>
<dbReference type="PROSITE" id="PS00166">
    <property type="entry name" value="ENOYL_COA_HYDRATASE"/>
    <property type="match status" value="1"/>
</dbReference>
<dbReference type="InterPro" id="IPR001753">
    <property type="entry name" value="Enoyl-CoA_hydra/iso"/>
</dbReference>
<keyword evidence="9" id="KW-0413">Isomerase</keyword>
<evidence type="ECO:0000256" key="4">
    <source>
        <dbReference type="ARBA" id="ARBA00022832"/>
    </source>
</evidence>
<comment type="similarity">
    <text evidence="3">In the N-terminal section; belongs to the enoyl-CoA hydratase/isomerase family.</text>
</comment>
<dbReference type="InterPro" id="IPR008927">
    <property type="entry name" value="6-PGluconate_DH-like_C_sf"/>
</dbReference>
<dbReference type="GO" id="GO:0016853">
    <property type="term" value="F:isomerase activity"/>
    <property type="evidence" value="ECO:0007669"/>
    <property type="project" value="UniProtKB-KW"/>
</dbReference>
<evidence type="ECO:0000256" key="11">
    <source>
        <dbReference type="ARBA" id="ARBA00023268"/>
    </source>
</evidence>
<name>A0A2K8DPA6_PEROL</name>
<keyword evidence="4" id="KW-0276">Fatty acid metabolism</keyword>
<dbReference type="PANTHER" id="PTHR23309:SF51">
    <property type="entry name" value="3-HYDROXYACYL-COA DEHYDROGENASE-RELATED"/>
    <property type="match status" value="1"/>
</dbReference>
<dbReference type="InterPro" id="IPR006108">
    <property type="entry name" value="3HC_DH_C"/>
</dbReference>
<dbReference type="UniPathway" id="UPA00659"/>
<dbReference type="GO" id="GO:0004300">
    <property type="term" value="F:enoyl-CoA hydratase activity"/>
    <property type="evidence" value="ECO:0007669"/>
    <property type="project" value="UniProtKB-ARBA"/>
</dbReference>
<dbReference type="SUPFAM" id="SSF48179">
    <property type="entry name" value="6-phosphogluconate dehydrogenase C-terminal domain-like"/>
    <property type="match status" value="2"/>
</dbReference>
<dbReference type="InterPro" id="IPR018376">
    <property type="entry name" value="Enoyl-CoA_hyd/isom_CS"/>
</dbReference>
<evidence type="ECO:0000256" key="8">
    <source>
        <dbReference type="ARBA" id="ARBA00023140"/>
    </source>
</evidence>
<evidence type="ECO:0000259" key="13">
    <source>
        <dbReference type="Pfam" id="PF00725"/>
    </source>
</evidence>
<feature type="domain" description="3-hydroxyacyl-CoA dehydrogenase C-terminal" evidence="13">
    <location>
        <begin position="617"/>
        <end position="687"/>
    </location>
</feature>
<proteinExistence type="evidence at transcript level"/>
<evidence type="ECO:0000313" key="15">
    <source>
        <dbReference type="EMBL" id="AND95715.1"/>
    </source>
</evidence>
<feature type="domain" description="3-hydroxyacyl-CoA dehydrogenase NAD binding" evidence="14">
    <location>
        <begin position="301"/>
        <end position="480"/>
    </location>
</feature>
<protein>
    <submittedName>
        <fullName evidence="15">Peroxisomal bifunctional protein</fullName>
    </submittedName>
</protein>
<evidence type="ECO:0000256" key="3">
    <source>
        <dbReference type="ARBA" id="ARBA00008750"/>
    </source>
</evidence>
<keyword evidence="8" id="KW-0576">Peroxisome</keyword>
<dbReference type="CDD" id="cd06558">
    <property type="entry name" value="crotonase-like"/>
    <property type="match status" value="1"/>
</dbReference>
<dbReference type="GO" id="GO:0070403">
    <property type="term" value="F:NAD+ binding"/>
    <property type="evidence" value="ECO:0007669"/>
    <property type="project" value="InterPro"/>
</dbReference>
<feature type="domain" description="3-hydroxyacyl-CoA dehydrogenase C-terminal" evidence="13">
    <location>
        <begin position="483"/>
        <end position="579"/>
    </location>
</feature>
<keyword evidence="11" id="KW-0511">Multifunctional enzyme</keyword>
<dbReference type="Gene3D" id="3.90.226.10">
    <property type="entry name" value="2-enoyl-CoA Hydratase, Chain A, domain 1"/>
    <property type="match status" value="1"/>
</dbReference>
<dbReference type="InterPro" id="IPR036291">
    <property type="entry name" value="NAD(P)-bd_dom_sf"/>
</dbReference>
<dbReference type="Gene3D" id="3.40.50.720">
    <property type="entry name" value="NAD(P)-binding Rossmann-like Domain"/>
    <property type="match status" value="1"/>
</dbReference>
<evidence type="ECO:0000256" key="7">
    <source>
        <dbReference type="ARBA" id="ARBA00023098"/>
    </source>
</evidence>
<dbReference type="FunFam" id="3.40.50.720:FF:000009">
    <property type="entry name" value="Fatty oxidation complex, alpha subunit"/>
    <property type="match status" value="1"/>
</dbReference>
<comment type="pathway">
    <text evidence="2">Lipid metabolism; fatty acid beta-oxidation.</text>
</comment>